<protein>
    <submittedName>
        <fullName evidence="1">Phosphotransferase</fullName>
    </submittedName>
</protein>
<dbReference type="SUPFAM" id="SSF56112">
    <property type="entry name" value="Protein kinase-like (PK-like)"/>
    <property type="match status" value="1"/>
</dbReference>
<dbReference type="EMBL" id="VIGB01000003">
    <property type="protein sequence ID" value="TQF05338.1"/>
    <property type="molecule type" value="Genomic_DNA"/>
</dbReference>
<evidence type="ECO:0000313" key="1">
    <source>
        <dbReference type="EMBL" id="TQF05338.1"/>
    </source>
</evidence>
<proteinExistence type="predicted"/>
<accession>A0A540W8L4</accession>
<dbReference type="InterPro" id="IPR006748">
    <property type="entry name" value="NH2Glyco/OHUrea_AB-resist_kin"/>
</dbReference>
<dbReference type="AlphaFoldDB" id="A0A540W8L4"/>
<sequence>MAPAAGQLTIPDRLRQGVTARQGAAGERWLAALPDRVARHLEQRRLTLDRVADPGGRLSLICLVRRDDTSPAVLKAGLVTPETAQEHAALAHWAGRGAVLLLDADPAEGFLLLERLHGDIPLRSLTEAKAMLEATSLLRRLWTAPPAGHRFTPVSEQVAQRSAWLGEQRSTADRLDARQLLDEALEVAAGLVDSGDEQVLLHGDFHHGNVLAADRAPWLAIDPQPLVGERAYDLAWLAQDRKETLAAAPSPQGAVRRRLQQLSEAVEVDADRLRGWTLFRAVAAGLTALATGDRAGAERYLEFAGAL</sequence>
<comment type="caution">
    <text evidence="1">The sequence shown here is derived from an EMBL/GenBank/DDBJ whole genome shotgun (WGS) entry which is preliminary data.</text>
</comment>
<dbReference type="GO" id="GO:0016773">
    <property type="term" value="F:phosphotransferase activity, alcohol group as acceptor"/>
    <property type="evidence" value="ECO:0007669"/>
    <property type="project" value="InterPro"/>
</dbReference>
<organism evidence="1 2">
    <name type="scientific">Kitasatospora acidiphila</name>
    <dbReference type="NCBI Taxonomy" id="2567942"/>
    <lineage>
        <taxon>Bacteria</taxon>
        <taxon>Bacillati</taxon>
        <taxon>Actinomycetota</taxon>
        <taxon>Actinomycetes</taxon>
        <taxon>Kitasatosporales</taxon>
        <taxon>Streptomycetaceae</taxon>
        <taxon>Kitasatospora</taxon>
    </lineage>
</organism>
<gene>
    <name evidence="1" type="ORF">E6W39_27760</name>
</gene>
<keyword evidence="1" id="KW-0808">Transferase</keyword>
<dbReference type="Pfam" id="PF04655">
    <property type="entry name" value="APH_6_hur"/>
    <property type="match status" value="1"/>
</dbReference>
<evidence type="ECO:0000313" key="2">
    <source>
        <dbReference type="Proteomes" id="UP000319103"/>
    </source>
</evidence>
<dbReference type="Proteomes" id="UP000319103">
    <property type="component" value="Unassembled WGS sequence"/>
</dbReference>
<keyword evidence="2" id="KW-1185">Reference proteome</keyword>
<dbReference type="Gene3D" id="3.90.1200.10">
    <property type="match status" value="1"/>
</dbReference>
<name>A0A540W8L4_9ACTN</name>
<dbReference type="GO" id="GO:0019748">
    <property type="term" value="P:secondary metabolic process"/>
    <property type="evidence" value="ECO:0007669"/>
    <property type="project" value="InterPro"/>
</dbReference>
<dbReference type="InterPro" id="IPR011009">
    <property type="entry name" value="Kinase-like_dom_sf"/>
</dbReference>
<dbReference type="RefSeq" id="WP_141635824.1">
    <property type="nucleotide sequence ID" value="NZ_VIGB01000003.1"/>
</dbReference>
<reference evidence="1 2" key="1">
    <citation type="submission" date="2019-06" db="EMBL/GenBank/DDBJ databases">
        <title>Description of Kitasatospora acidophila sp. nov. isolated from pine grove soil, and reclassification of Streptomyces novaecaesareae to Kitasatospora novaeceasareae comb. nov.</title>
        <authorList>
            <person name="Kim M.J."/>
        </authorList>
    </citation>
    <scope>NUCLEOTIDE SEQUENCE [LARGE SCALE GENOMIC DNA]</scope>
    <source>
        <strain evidence="1 2">MMS16-CNU292</strain>
    </source>
</reference>
<dbReference type="OrthoDB" id="3638028at2"/>